<name>B0T2S6_CAUSK</name>
<sequence length="179" mass="19144" precursor="true">MLTPNHVVTTARAVLVAGALTAAVLMLGPWPGLEQVFGLSDKAAHAIAFGALVAVSFVAFPRMRRNDLALAAVLLGASVELAQLFTADRSGSLGDLFADALGVGVVHLASHIEALRAQARKRGSVPFQDIAAQERRHRRPRRRPAQVIQVAFPPSSDTAEADRPTSFANRASRRFPRHA</sequence>
<dbReference type="eggNOG" id="COG5652">
    <property type="taxonomic scope" value="Bacteria"/>
</dbReference>
<feature type="region of interest" description="Disordered" evidence="1">
    <location>
        <begin position="126"/>
        <end position="179"/>
    </location>
</feature>
<keyword evidence="2" id="KW-1133">Transmembrane helix</keyword>
<keyword evidence="2" id="KW-0472">Membrane</keyword>
<feature type="domain" description="VanZ-like" evidence="3">
    <location>
        <begin position="41"/>
        <end position="108"/>
    </location>
</feature>
<evidence type="ECO:0000256" key="2">
    <source>
        <dbReference type="SAM" id="Phobius"/>
    </source>
</evidence>
<protein>
    <recommendedName>
        <fullName evidence="3">VanZ-like domain-containing protein</fullName>
    </recommendedName>
</protein>
<dbReference type="Pfam" id="PF04892">
    <property type="entry name" value="VanZ"/>
    <property type="match status" value="1"/>
</dbReference>
<feature type="transmembrane region" description="Helical" evidence="2">
    <location>
        <begin position="12"/>
        <end position="31"/>
    </location>
</feature>
<feature type="compositionally biased region" description="Basic residues" evidence="1">
    <location>
        <begin position="135"/>
        <end position="144"/>
    </location>
</feature>
<dbReference type="InterPro" id="IPR006976">
    <property type="entry name" value="VanZ-like"/>
</dbReference>
<evidence type="ECO:0000313" key="4">
    <source>
        <dbReference type="EMBL" id="ABZ72327.1"/>
    </source>
</evidence>
<dbReference type="EMBL" id="CP000927">
    <property type="protein sequence ID" value="ABZ72327.1"/>
    <property type="molecule type" value="Genomic_DNA"/>
</dbReference>
<gene>
    <name evidence="4" type="ordered locus">Caul_3200</name>
</gene>
<keyword evidence="2" id="KW-0812">Transmembrane</keyword>
<organism evidence="4">
    <name type="scientific">Caulobacter sp. (strain K31)</name>
    <dbReference type="NCBI Taxonomy" id="366602"/>
    <lineage>
        <taxon>Bacteria</taxon>
        <taxon>Pseudomonadati</taxon>
        <taxon>Pseudomonadota</taxon>
        <taxon>Alphaproteobacteria</taxon>
        <taxon>Caulobacterales</taxon>
        <taxon>Caulobacteraceae</taxon>
        <taxon>Caulobacter</taxon>
    </lineage>
</organism>
<evidence type="ECO:0000259" key="3">
    <source>
        <dbReference type="Pfam" id="PF04892"/>
    </source>
</evidence>
<dbReference type="HOGENOM" id="CLU_1500927_0_0_5"/>
<dbReference type="OrthoDB" id="7189763at2"/>
<evidence type="ECO:0000256" key="1">
    <source>
        <dbReference type="SAM" id="MobiDB-lite"/>
    </source>
</evidence>
<dbReference type="AlphaFoldDB" id="B0T2S6"/>
<feature type="transmembrane region" description="Helical" evidence="2">
    <location>
        <begin position="43"/>
        <end position="61"/>
    </location>
</feature>
<proteinExistence type="predicted"/>
<reference evidence="4" key="1">
    <citation type="submission" date="2008-01" db="EMBL/GenBank/DDBJ databases">
        <title>Complete sequence of chromosome of Caulobacter sp. K31.</title>
        <authorList>
            <consortium name="US DOE Joint Genome Institute"/>
            <person name="Copeland A."/>
            <person name="Lucas S."/>
            <person name="Lapidus A."/>
            <person name="Barry K."/>
            <person name="Glavina del Rio T."/>
            <person name="Dalin E."/>
            <person name="Tice H."/>
            <person name="Pitluck S."/>
            <person name="Bruce D."/>
            <person name="Goodwin L."/>
            <person name="Thompson L.S."/>
            <person name="Brettin T."/>
            <person name="Detter J.C."/>
            <person name="Han C."/>
            <person name="Schmutz J."/>
            <person name="Larimer F."/>
            <person name="Land M."/>
            <person name="Hauser L."/>
            <person name="Kyrpides N."/>
            <person name="Kim E."/>
            <person name="Stephens C."/>
            <person name="Richardson P."/>
        </authorList>
    </citation>
    <scope>NUCLEOTIDE SEQUENCE [LARGE SCALE GENOMIC DNA]</scope>
    <source>
        <strain evidence="4">K31</strain>
    </source>
</reference>
<dbReference type="NCBIfam" id="NF037970">
    <property type="entry name" value="vanZ_1"/>
    <property type="match status" value="1"/>
</dbReference>
<dbReference type="KEGG" id="cak:Caul_3200"/>
<accession>B0T2S6</accession>